<reference evidence="2" key="2">
    <citation type="journal article" date="2007" name="PLoS Biol.">
        <title>Survey sequencing and comparative analysis of the elephant shark (Callorhinchus milii) genome.</title>
        <authorList>
            <person name="Venkatesh B."/>
            <person name="Kirkness E.F."/>
            <person name="Loh Y.H."/>
            <person name="Halpern A.L."/>
            <person name="Lee A.P."/>
            <person name="Johnson J."/>
            <person name="Dandona N."/>
            <person name="Viswanathan L.D."/>
            <person name="Tay A."/>
            <person name="Venter J.C."/>
            <person name="Strausberg R.L."/>
            <person name="Brenner S."/>
        </authorList>
    </citation>
    <scope>NUCLEOTIDE SEQUENCE [LARGE SCALE GENOMIC DNA]</scope>
</reference>
<organism evidence="1 2">
    <name type="scientific">Callorhinchus milii</name>
    <name type="common">Ghost shark</name>
    <dbReference type="NCBI Taxonomy" id="7868"/>
    <lineage>
        <taxon>Eukaryota</taxon>
        <taxon>Metazoa</taxon>
        <taxon>Chordata</taxon>
        <taxon>Craniata</taxon>
        <taxon>Vertebrata</taxon>
        <taxon>Chondrichthyes</taxon>
        <taxon>Holocephali</taxon>
        <taxon>Chimaeriformes</taxon>
        <taxon>Callorhinchidae</taxon>
        <taxon>Callorhinchus</taxon>
    </lineage>
</organism>
<reference evidence="2" key="3">
    <citation type="journal article" date="2014" name="Nature">
        <title>Elephant shark genome provides unique insights into gnathostome evolution.</title>
        <authorList>
            <consortium name="International Elephant Shark Genome Sequencing Consortium"/>
            <person name="Venkatesh B."/>
            <person name="Lee A.P."/>
            <person name="Ravi V."/>
            <person name="Maurya A.K."/>
            <person name="Lian M.M."/>
            <person name="Swann J.B."/>
            <person name="Ohta Y."/>
            <person name="Flajnik M.F."/>
            <person name="Sutoh Y."/>
            <person name="Kasahara M."/>
            <person name="Hoon S."/>
            <person name="Gangu V."/>
            <person name="Roy S.W."/>
            <person name="Irimia M."/>
            <person name="Korzh V."/>
            <person name="Kondrychyn I."/>
            <person name="Lim Z.W."/>
            <person name="Tay B.H."/>
            <person name="Tohari S."/>
            <person name="Kong K.W."/>
            <person name="Ho S."/>
            <person name="Lorente-Galdos B."/>
            <person name="Quilez J."/>
            <person name="Marques-Bonet T."/>
            <person name="Raney B.J."/>
            <person name="Ingham P.W."/>
            <person name="Tay A."/>
            <person name="Hillier L.W."/>
            <person name="Minx P."/>
            <person name="Boehm T."/>
            <person name="Wilson R.K."/>
            <person name="Brenner S."/>
            <person name="Warren W.C."/>
        </authorList>
    </citation>
    <scope>NUCLEOTIDE SEQUENCE [LARGE SCALE GENOMIC DNA]</scope>
</reference>
<dbReference type="InParanoid" id="A0A4W3JW53"/>
<sequence>MGASGVWQGLISAVVHKNCTNLAATFAQWTLACFMSPAPSAMGLSAYLFPLSGTPSWRTFDSHPLPPLRRSVSRHAFMTVPLVIFSPTITNPFSSHPQLGWQTHCFLKASLANSPSRIPRAQH</sequence>
<name>A0A4W3JW53_CALMI</name>
<protein>
    <submittedName>
        <fullName evidence="1">Uncharacterized protein</fullName>
    </submittedName>
</protein>
<reference evidence="1" key="4">
    <citation type="submission" date="2025-08" db="UniProtKB">
        <authorList>
            <consortium name="Ensembl"/>
        </authorList>
    </citation>
    <scope>IDENTIFICATION</scope>
</reference>
<dbReference type="AlphaFoldDB" id="A0A4W3JW53"/>
<dbReference type="Proteomes" id="UP000314986">
    <property type="component" value="Unassembled WGS sequence"/>
</dbReference>
<keyword evidence="2" id="KW-1185">Reference proteome</keyword>
<evidence type="ECO:0000313" key="1">
    <source>
        <dbReference type="Ensembl" id="ENSCMIP00000042408.1"/>
    </source>
</evidence>
<proteinExistence type="predicted"/>
<evidence type="ECO:0000313" key="2">
    <source>
        <dbReference type="Proteomes" id="UP000314986"/>
    </source>
</evidence>
<dbReference type="Ensembl" id="ENSCMIT00000043022.1">
    <property type="protein sequence ID" value="ENSCMIP00000042408.1"/>
    <property type="gene ID" value="ENSCMIG00000017632.1"/>
</dbReference>
<reference evidence="2" key="1">
    <citation type="journal article" date="2006" name="Science">
        <title>Ancient noncoding elements conserved in the human genome.</title>
        <authorList>
            <person name="Venkatesh B."/>
            <person name="Kirkness E.F."/>
            <person name="Loh Y.H."/>
            <person name="Halpern A.L."/>
            <person name="Lee A.P."/>
            <person name="Johnson J."/>
            <person name="Dandona N."/>
            <person name="Viswanathan L.D."/>
            <person name="Tay A."/>
            <person name="Venter J.C."/>
            <person name="Strausberg R.L."/>
            <person name="Brenner S."/>
        </authorList>
    </citation>
    <scope>NUCLEOTIDE SEQUENCE [LARGE SCALE GENOMIC DNA]</scope>
</reference>
<accession>A0A4W3JW53</accession>
<reference evidence="1" key="5">
    <citation type="submission" date="2025-09" db="UniProtKB">
        <authorList>
            <consortium name="Ensembl"/>
        </authorList>
    </citation>
    <scope>IDENTIFICATION</scope>
</reference>